<feature type="region of interest" description="Disordered" evidence="1">
    <location>
        <begin position="47"/>
        <end position="120"/>
    </location>
</feature>
<comment type="caution">
    <text evidence="3">The sequence shown here is derived from an EMBL/GenBank/DDBJ whole genome shotgun (WGS) entry which is preliminary data.</text>
</comment>
<name>A0A9P9YXA7_9MUSC</name>
<feature type="signal peptide" evidence="2">
    <location>
        <begin position="1"/>
        <end position="19"/>
    </location>
</feature>
<dbReference type="Proteomes" id="UP001059596">
    <property type="component" value="Chromosome 3R"/>
</dbReference>
<reference evidence="3" key="1">
    <citation type="journal article" date="2023" name="Genome Biol. Evol.">
        <title>Long-read-based Genome Assembly of Drosophila gunungcola Reveals Fewer Chemosensory Genes in Flower-breeding Species.</title>
        <authorList>
            <person name="Negi A."/>
            <person name="Liao B.Y."/>
            <person name="Yeh S.D."/>
        </authorList>
    </citation>
    <scope>NUCLEOTIDE SEQUENCE</scope>
    <source>
        <strain evidence="3">Sukarami</strain>
    </source>
</reference>
<evidence type="ECO:0000256" key="1">
    <source>
        <dbReference type="SAM" id="MobiDB-lite"/>
    </source>
</evidence>
<feature type="compositionally biased region" description="Low complexity" evidence="1">
    <location>
        <begin position="140"/>
        <end position="158"/>
    </location>
</feature>
<feature type="compositionally biased region" description="Low complexity" evidence="1">
    <location>
        <begin position="184"/>
        <end position="214"/>
    </location>
</feature>
<dbReference type="AlphaFoldDB" id="A0A9P9YXA7"/>
<evidence type="ECO:0000256" key="2">
    <source>
        <dbReference type="SAM" id="SignalP"/>
    </source>
</evidence>
<organism evidence="3 4">
    <name type="scientific">Drosophila gunungcola</name>
    <name type="common">fruit fly</name>
    <dbReference type="NCBI Taxonomy" id="103775"/>
    <lineage>
        <taxon>Eukaryota</taxon>
        <taxon>Metazoa</taxon>
        <taxon>Ecdysozoa</taxon>
        <taxon>Arthropoda</taxon>
        <taxon>Hexapoda</taxon>
        <taxon>Insecta</taxon>
        <taxon>Pterygota</taxon>
        <taxon>Neoptera</taxon>
        <taxon>Endopterygota</taxon>
        <taxon>Diptera</taxon>
        <taxon>Brachycera</taxon>
        <taxon>Muscomorpha</taxon>
        <taxon>Ephydroidea</taxon>
        <taxon>Drosophilidae</taxon>
        <taxon>Drosophila</taxon>
        <taxon>Sophophora</taxon>
    </lineage>
</organism>
<feature type="chain" id="PRO_5040321222" evidence="2">
    <location>
        <begin position="20"/>
        <end position="327"/>
    </location>
</feature>
<evidence type="ECO:0000313" key="4">
    <source>
        <dbReference type="Proteomes" id="UP001059596"/>
    </source>
</evidence>
<keyword evidence="4" id="KW-1185">Reference proteome</keyword>
<feature type="compositionally biased region" description="Low complexity" evidence="1">
    <location>
        <begin position="83"/>
        <end position="93"/>
    </location>
</feature>
<feature type="compositionally biased region" description="Low complexity" evidence="1">
    <location>
        <begin position="47"/>
        <end position="71"/>
    </location>
</feature>
<evidence type="ECO:0000313" key="3">
    <source>
        <dbReference type="EMBL" id="KAI8044829.1"/>
    </source>
</evidence>
<feature type="region of interest" description="Disordered" evidence="1">
    <location>
        <begin position="140"/>
        <end position="161"/>
    </location>
</feature>
<keyword evidence="2" id="KW-0732">Signal</keyword>
<accession>A0A9P9YXA7</accession>
<feature type="non-terminal residue" evidence="3">
    <location>
        <position position="1"/>
    </location>
</feature>
<dbReference type="EMBL" id="JAMKOV010000001">
    <property type="protein sequence ID" value="KAI8044829.1"/>
    <property type="molecule type" value="Genomic_DNA"/>
</dbReference>
<sequence length="327" mass="35147">MESRLICWCFNFLFSKYFALFSNRSTCNAPNHKMLLTMRRQNELIVGSQQHPSATSSSSTAVASVTGSTPSELPGQNLCLVPSATANSTSTATQDSLNTPTTPLLGLSRNPLQFAPPPAPPIAVPSAPAAAPVFGYYQTTSAAPPSSHHPPSTTEATSQQPPVELDEYVDILQVQQLLLDSSAAAAAAANNPPSTEQSVQQHQQHTVVPQQQQQILAKPRPRINLQKATEYAAQLAQAESSSPGSRRVLLDYPSPYLYGNPYHHHTPPSEDLVALWFGSNGTAANDAVRRPALEDFAPAAPFQQVAQVHMSRLGCHRTSHRLLASDS</sequence>
<feature type="region of interest" description="Disordered" evidence="1">
    <location>
        <begin position="184"/>
        <end position="215"/>
    </location>
</feature>
<proteinExistence type="predicted"/>
<gene>
    <name evidence="3" type="ORF">M5D96_001003</name>
</gene>
<protein>
    <submittedName>
        <fullName evidence="3">Uncharacterized protein</fullName>
    </submittedName>
</protein>